<dbReference type="InterPro" id="IPR050085">
    <property type="entry name" value="AGPR"/>
</dbReference>
<dbReference type="InterPro" id="IPR000706">
    <property type="entry name" value="AGPR_type-1"/>
</dbReference>
<dbReference type="InterPro" id="IPR000534">
    <property type="entry name" value="Semialdehyde_DH_NAD-bd"/>
</dbReference>
<organism evidence="10 11">
    <name type="scientific">Alkalibaculum bacchi</name>
    <dbReference type="NCBI Taxonomy" id="645887"/>
    <lineage>
        <taxon>Bacteria</taxon>
        <taxon>Bacillati</taxon>
        <taxon>Bacillota</taxon>
        <taxon>Clostridia</taxon>
        <taxon>Eubacteriales</taxon>
        <taxon>Eubacteriaceae</taxon>
        <taxon>Alkalibaculum</taxon>
    </lineage>
</organism>
<keyword evidence="2 7" id="KW-0055">Arginine biosynthesis</keyword>
<dbReference type="RefSeq" id="WP_113919538.1">
    <property type="nucleotide sequence ID" value="NZ_QNRX01000002.1"/>
</dbReference>
<dbReference type="PROSITE" id="PS01224">
    <property type="entry name" value="ARGC"/>
    <property type="match status" value="1"/>
</dbReference>
<evidence type="ECO:0000256" key="1">
    <source>
        <dbReference type="ARBA" id="ARBA00004862"/>
    </source>
</evidence>
<evidence type="ECO:0000256" key="3">
    <source>
        <dbReference type="ARBA" id="ARBA00022605"/>
    </source>
</evidence>
<dbReference type="InterPro" id="IPR058924">
    <property type="entry name" value="AGPR_dimerisation_dom"/>
</dbReference>
<evidence type="ECO:0000256" key="5">
    <source>
        <dbReference type="ARBA" id="ARBA00023002"/>
    </source>
</evidence>
<evidence type="ECO:0000256" key="7">
    <source>
        <dbReference type="HAMAP-Rule" id="MF_00150"/>
    </source>
</evidence>
<comment type="pathway">
    <text evidence="1 7">Amino-acid biosynthesis; L-arginine biosynthesis; N(2)-acetyl-L-ornithine from L-glutamate: step 3/4.</text>
</comment>
<dbReference type="GO" id="GO:0005737">
    <property type="term" value="C:cytoplasm"/>
    <property type="evidence" value="ECO:0007669"/>
    <property type="project" value="UniProtKB-SubCell"/>
</dbReference>
<evidence type="ECO:0000256" key="8">
    <source>
        <dbReference type="PROSITE-ProRule" id="PRU10010"/>
    </source>
</evidence>
<comment type="function">
    <text evidence="7">Catalyzes the NADPH-dependent reduction of N-acetyl-5-glutamyl phosphate to yield N-acetyl-L-glutamate 5-semialdehyde.</text>
</comment>
<comment type="catalytic activity">
    <reaction evidence="6 7">
        <text>N-acetyl-L-glutamate 5-semialdehyde + phosphate + NADP(+) = N-acetyl-L-glutamyl 5-phosphate + NADPH + H(+)</text>
        <dbReference type="Rhea" id="RHEA:21588"/>
        <dbReference type="ChEBI" id="CHEBI:15378"/>
        <dbReference type="ChEBI" id="CHEBI:29123"/>
        <dbReference type="ChEBI" id="CHEBI:43474"/>
        <dbReference type="ChEBI" id="CHEBI:57783"/>
        <dbReference type="ChEBI" id="CHEBI:57936"/>
        <dbReference type="ChEBI" id="CHEBI:58349"/>
        <dbReference type="EC" id="1.2.1.38"/>
    </reaction>
</comment>
<protein>
    <recommendedName>
        <fullName evidence="7">N-acetyl-gamma-glutamyl-phosphate reductase</fullName>
        <shortName evidence="7">AGPR</shortName>
        <ecNumber evidence="7">1.2.1.38</ecNumber>
    </recommendedName>
    <alternativeName>
        <fullName evidence="7">N-acetyl-glutamate semialdehyde dehydrogenase</fullName>
        <shortName evidence="7">NAGSA dehydrogenase</shortName>
    </alternativeName>
</protein>
<keyword evidence="4 7" id="KW-0521">NADP</keyword>
<evidence type="ECO:0000313" key="10">
    <source>
        <dbReference type="EMBL" id="RBP68967.1"/>
    </source>
</evidence>
<dbReference type="GO" id="GO:0003942">
    <property type="term" value="F:N-acetyl-gamma-glutamyl-phosphate reductase activity"/>
    <property type="evidence" value="ECO:0007669"/>
    <property type="project" value="UniProtKB-UniRule"/>
</dbReference>
<dbReference type="AlphaFoldDB" id="A0A366IFW2"/>
<dbReference type="FunFam" id="3.30.360.10:FF:000014">
    <property type="entry name" value="N-acetyl-gamma-glutamyl-phosphate reductase"/>
    <property type="match status" value="1"/>
</dbReference>
<keyword evidence="3 7" id="KW-0028">Amino-acid biosynthesis</keyword>
<dbReference type="SMART" id="SM00859">
    <property type="entry name" value="Semialdhyde_dh"/>
    <property type="match status" value="1"/>
</dbReference>
<dbReference type="EC" id="1.2.1.38" evidence="7"/>
<keyword evidence="7" id="KW-0963">Cytoplasm</keyword>
<comment type="similarity">
    <text evidence="7">Belongs to the NAGSA dehydrogenase family. Type 1 subfamily.</text>
</comment>
<accession>A0A366IFW2</accession>
<dbReference type="Proteomes" id="UP000253490">
    <property type="component" value="Unassembled WGS sequence"/>
</dbReference>
<sequence>MIKVAVVGASGYAGQELIRLLYQHPNVDVSTITSRSNINERYDNSYGNYLKISDLIFSENDMEKLSEEVDVIFLALPHGVASNVVTQEILNKVKVIDLGADFRIRDVDVYESWYTKHGSVPLLEKAVYGLCELNREEIVNTNIIANPGCYTTCSILSLAPLMDKSYVDKKSIVIDAKSGVTGAGRGLDLSTHYTEANESIKAYKVASHRHTPEIEEQLSKIAGEGIRLLFTPHLVPMNRGILATSYVRLKEEKSIDEIYSIYEEFYKDEYFVRLLPKGKNPETRWVKGSNYCDIGLNIDSRTNTIIIIGAIDNLVKGAAGQAVQNMNLLFGWEEKTGLDYVPLFPI</sequence>
<feature type="active site" evidence="7 8">
    <location>
        <position position="149"/>
    </location>
</feature>
<feature type="domain" description="Semialdehyde dehydrogenase NAD-binding" evidence="9">
    <location>
        <begin position="3"/>
        <end position="141"/>
    </location>
</feature>
<dbReference type="Gene3D" id="3.30.360.10">
    <property type="entry name" value="Dihydrodipicolinate Reductase, domain 2"/>
    <property type="match status" value="1"/>
</dbReference>
<gene>
    <name evidence="7" type="primary">argC</name>
    <name evidence="10" type="ORF">DES36_102109</name>
</gene>
<evidence type="ECO:0000259" key="9">
    <source>
        <dbReference type="SMART" id="SM00859"/>
    </source>
</evidence>
<dbReference type="Pfam" id="PF01118">
    <property type="entry name" value="Semialdhyde_dh"/>
    <property type="match status" value="1"/>
</dbReference>
<dbReference type="Gene3D" id="3.40.50.720">
    <property type="entry name" value="NAD(P)-binding Rossmann-like Domain"/>
    <property type="match status" value="1"/>
</dbReference>
<dbReference type="Pfam" id="PF22698">
    <property type="entry name" value="Semialdhyde_dhC_1"/>
    <property type="match status" value="1"/>
</dbReference>
<dbReference type="GO" id="GO:0051287">
    <property type="term" value="F:NAD binding"/>
    <property type="evidence" value="ECO:0007669"/>
    <property type="project" value="InterPro"/>
</dbReference>
<dbReference type="PANTHER" id="PTHR32338">
    <property type="entry name" value="N-ACETYL-GAMMA-GLUTAMYL-PHOSPHATE REDUCTASE, CHLOROPLASTIC-RELATED-RELATED"/>
    <property type="match status" value="1"/>
</dbReference>
<evidence type="ECO:0000313" key="11">
    <source>
        <dbReference type="Proteomes" id="UP000253490"/>
    </source>
</evidence>
<dbReference type="UniPathway" id="UPA00068">
    <property type="reaction ID" value="UER00108"/>
</dbReference>
<dbReference type="OrthoDB" id="9801289at2"/>
<name>A0A366IFW2_9FIRM</name>
<comment type="subcellular location">
    <subcellularLocation>
        <location evidence="7">Cytoplasm</location>
    </subcellularLocation>
</comment>
<dbReference type="SUPFAM" id="SSF55347">
    <property type="entry name" value="Glyceraldehyde-3-phosphate dehydrogenase-like, C-terminal domain"/>
    <property type="match status" value="1"/>
</dbReference>
<dbReference type="SUPFAM" id="SSF51735">
    <property type="entry name" value="NAD(P)-binding Rossmann-fold domains"/>
    <property type="match status" value="1"/>
</dbReference>
<dbReference type="InterPro" id="IPR023013">
    <property type="entry name" value="AGPR_AS"/>
</dbReference>
<comment type="caution">
    <text evidence="10">The sequence shown here is derived from an EMBL/GenBank/DDBJ whole genome shotgun (WGS) entry which is preliminary data.</text>
</comment>
<reference evidence="10 11" key="1">
    <citation type="submission" date="2018-06" db="EMBL/GenBank/DDBJ databases">
        <title>Genomic Encyclopedia of Type Strains, Phase IV (KMG-IV): sequencing the most valuable type-strain genomes for metagenomic binning, comparative biology and taxonomic classification.</title>
        <authorList>
            <person name="Goeker M."/>
        </authorList>
    </citation>
    <scope>NUCLEOTIDE SEQUENCE [LARGE SCALE GENOMIC DNA]</scope>
    <source>
        <strain evidence="10 11">DSM 22112</strain>
    </source>
</reference>
<dbReference type="PANTHER" id="PTHR32338:SF10">
    <property type="entry name" value="N-ACETYL-GAMMA-GLUTAMYL-PHOSPHATE REDUCTASE, CHLOROPLASTIC-RELATED"/>
    <property type="match status" value="1"/>
</dbReference>
<dbReference type="NCBIfam" id="TIGR01850">
    <property type="entry name" value="argC"/>
    <property type="match status" value="1"/>
</dbReference>
<dbReference type="GO" id="GO:0070401">
    <property type="term" value="F:NADP+ binding"/>
    <property type="evidence" value="ECO:0007669"/>
    <property type="project" value="InterPro"/>
</dbReference>
<keyword evidence="5 7" id="KW-0560">Oxidoreductase</keyword>
<evidence type="ECO:0000256" key="6">
    <source>
        <dbReference type="ARBA" id="ARBA00050557"/>
    </source>
</evidence>
<dbReference type="InterPro" id="IPR036291">
    <property type="entry name" value="NAD(P)-bd_dom_sf"/>
</dbReference>
<dbReference type="HAMAP" id="MF_00150">
    <property type="entry name" value="ArgC_type1"/>
    <property type="match status" value="1"/>
</dbReference>
<keyword evidence="11" id="KW-1185">Reference proteome</keyword>
<dbReference type="CDD" id="cd23934">
    <property type="entry name" value="AGPR_1_C"/>
    <property type="match status" value="1"/>
</dbReference>
<proteinExistence type="inferred from homology"/>
<dbReference type="GO" id="GO:0006526">
    <property type="term" value="P:L-arginine biosynthetic process"/>
    <property type="evidence" value="ECO:0007669"/>
    <property type="project" value="UniProtKB-UniRule"/>
</dbReference>
<dbReference type="CDD" id="cd17895">
    <property type="entry name" value="AGPR_1_N"/>
    <property type="match status" value="1"/>
</dbReference>
<dbReference type="EMBL" id="QNRX01000002">
    <property type="protein sequence ID" value="RBP68967.1"/>
    <property type="molecule type" value="Genomic_DNA"/>
</dbReference>
<evidence type="ECO:0000256" key="4">
    <source>
        <dbReference type="ARBA" id="ARBA00022857"/>
    </source>
</evidence>
<evidence type="ECO:0000256" key="2">
    <source>
        <dbReference type="ARBA" id="ARBA00022571"/>
    </source>
</evidence>